<dbReference type="InterPro" id="IPR011600">
    <property type="entry name" value="Pept_C14_caspase"/>
</dbReference>
<feature type="domain" description="Peptidase C14 caspase" evidence="2">
    <location>
        <begin position="1"/>
        <end position="192"/>
    </location>
</feature>
<dbReference type="PANTHER" id="PTHR23150">
    <property type="entry name" value="SULFATASE MODIFYING FACTOR 1, 2"/>
    <property type="match status" value="1"/>
</dbReference>
<dbReference type="InterPro" id="IPR042095">
    <property type="entry name" value="SUMF_sf"/>
</dbReference>
<dbReference type="InterPro" id="IPR029030">
    <property type="entry name" value="Caspase-like_dom_sf"/>
</dbReference>
<dbReference type="GO" id="GO:0120147">
    <property type="term" value="F:formylglycine-generating oxidase activity"/>
    <property type="evidence" value="ECO:0007669"/>
    <property type="project" value="TreeGrafter"/>
</dbReference>
<dbReference type="Pfam" id="PF00656">
    <property type="entry name" value="Peptidase_C14"/>
    <property type="match status" value="1"/>
</dbReference>
<evidence type="ECO:0000256" key="1">
    <source>
        <dbReference type="SAM" id="MobiDB-lite"/>
    </source>
</evidence>
<dbReference type="GO" id="GO:0006508">
    <property type="term" value="P:proteolysis"/>
    <property type="evidence" value="ECO:0007669"/>
    <property type="project" value="InterPro"/>
</dbReference>
<feature type="domain" description="Sulfatase-modifying factor enzyme-like" evidence="3">
    <location>
        <begin position="279"/>
        <end position="520"/>
    </location>
</feature>
<dbReference type="Gene3D" id="3.90.1580.10">
    <property type="entry name" value="paralog of FGE (formylglycine-generating enzyme)"/>
    <property type="match status" value="1"/>
</dbReference>
<organism evidence="4">
    <name type="scientific">hydrothermal vent metagenome</name>
    <dbReference type="NCBI Taxonomy" id="652676"/>
    <lineage>
        <taxon>unclassified sequences</taxon>
        <taxon>metagenomes</taxon>
        <taxon>ecological metagenomes</taxon>
    </lineage>
</organism>
<dbReference type="Gene3D" id="3.40.50.1460">
    <property type="match status" value="1"/>
</dbReference>
<dbReference type="EMBL" id="CZQD01000044">
    <property type="protein sequence ID" value="CUS57499.1"/>
    <property type="molecule type" value="Genomic_DNA"/>
</dbReference>
<gene>
    <name evidence="4" type="ORF">MGWOODY_Hyp1101</name>
</gene>
<dbReference type="Pfam" id="PF03781">
    <property type="entry name" value="FGE-sulfatase"/>
    <property type="match status" value="1"/>
</dbReference>
<dbReference type="AlphaFoldDB" id="A0A160U4J5"/>
<protein>
    <submittedName>
        <fullName evidence="4">Uncharacterized protein</fullName>
    </submittedName>
</protein>
<feature type="compositionally biased region" description="Low complexity" evidence="1">
    <location>
        <begin position="222"/>
        <end position="237"/>
    </location>
</feature>
<name>A0A160U4J5_9ZZZZ</name>
<accession>A0A160U4J5</accession>
<evidence type="ECO:0000259" key="2">
    <source>
        <dbReference type="Pfam" id="PF00656"/>
    </source>
</evidence>
<dbReference type="InterPro" id="IPR005532">
    <property type="entry name" value="SUMF_dom"/>
</dbReference>
<proteinExistence type="predicted"/>
<feature type="region of interest" description="Disordered" evidence="1">
    <location>
        <begin position="208"/>
        <end position="243"/>
    </location>
</feature>
<evidence type="ECO:0000259" key="3">
    <source>
        <dbReference type="Pfam" id="PF03781"/>
    </source>
</evidence>
<dbReference type="InterPro" id="IPR016187">
    <property type="entry name" value="CTDL_fold"/>
</dbReference>
<dbReference type="InterPro" id="IPR051043">
    <property type="entry name" value="Sulfatase_Mod_Factor_Kinase"/>
</dbReference>
<dbReference type="SUPFAM" id="SSF52129">
    <property type="entry name" value="Caspase-like"/>
    <property type="match status" value="1"/>
</dbReference>
<evidence type="ECO:0000313" key="4">
    <source>
        <dbReference type="EMBL" id="CUS57499.1"/>
    </source>
</evidence>
<reference evidence="4" key="1">
    <citation type="submission" date="2015-10" db="EMBL/GenBank/DDBJ databases">
        <authorList>
            <person name="Gilbert D.G."/>
        </authorList>
    </citation>
    <scope>NUCLEOTIDE SEQUENCE</scope>
</reference>
<dbReference type="SUPFAM" id="SSF56436">
    <property type="entry name" value="C-type lectin-like"/>
    <property type="match status" value="1"/>
</dbReference>
<dbReference type="PANTHER" id="PTHR23150:SF35">
    <property type="entry name" value="BLL6746 PROTEIN"/>
    <property type="match status" value="1"/>
</dbReference>
<dbReference type="GO" id="GO:0004197">
    <property type="term" value="F:cysteine-type endopeptidase activity"/>
    <property type="evidence" value="ECO:0007669"/>
    <property type="project" value="InterPro"/>
</dbReference>
<sequence length="523" mass="55723">MADTLGKVGFSVDLVLDGTEEEMEQAFASHGARLKAGGPASVGLIYYAGHGVQSQGLNYLVPVDANARSEQDIWRQAPRLGDALRYVEHAGNAVNLVILDACRDNPLPSATRSAAGGLAEVKPARGLLISYSTAPGYVAYDGEGGNSTFALALAETIGQQNLIAEQVFKRVADRVNQSTNGLQTPFYNSGLTGADFCFAGCDGGAAPEPAPISNSPRLPPHGARNSSARSAGGATAETGGGASTPAFTEVSSLLRAAAFNAATLGGDISERKFRDCPDCPEMVAIPGGEFLMGSPDGEKERKDNEGPQWRATIEPFAASATEITWGQINTCIAAGGCVGNEASDETRSDQWQQPAIPVINITWVEAMAYIDWLNTRVEGEPYRLLSEAEWEYAARAGTTTPFHTGETLSDSQANFNASRVYNGSPKGTWPRRPMPAGYYPPNAFGLHEMHGNVAEWIADCSVRSYLGRFGTATIYDEPGCRTRAVRGGSWEKVPSYVRSAFRDGFPDTGRDDGIGFRVARDRD</sequence>